<dbReference type="RefSeq" id="WP_179267335.1">
    <property type="nucleotide sequence ID" value="NZ_CP058579.1"/>
</dbReference>
<gene>
    <name evidence="2" type="ORF">HUG12_02900</name>
</gene>
<dbReference type="KEGG" id="halu:HUG12_02900"/>
<reference evidence="2 3" key="1">
    <citation type="submission" date="2020-06" db="EMBL/GenBank/DDBJ databases">
        <title>NJ-3-1, isolated from saline soil.</title>
        <authorList>
            <person name="Cui H.L."/>
            <person name="Shi X."/>
        </authorList>
    </citation>
    <scope>NUCLEOTIDE SEQUENCE [LARGE SCALE GENOMIC DNA]</scope>
    <source>
        <strain evidence="2 3">NJ-3-1</strain>
    </source>
</reference>
<sequence length="146" mass="16288">MYEERLGTDWEALSEGEAIDRAFALGVASVFGYENREEFARLRAALDSSYDRSIIDLSHREGKQKARELRGKATDRATVWERLVGSDRESAADSPSTPPPHPGAERGPAERRPKSLDRIDLLEGGSSLDALQYPRFLRRPSEDEGA</sequence>
<dbReference type="OrthoDB" id="252552at2157"/>
<dbReference type="InterPro" id="IPR058370">
    <property type="entry name" value="DUF8057"/>
</dbReference>
<dbReference type="Proteomes" id="UP000509626">
    <property type="component" value="Chromosome"/>
</dbReference>
<organism evidence="2 3">
    <name type="scientific">Halorarum salinum</name>
    <dbReference type="NCBI Taxonomy" id="2743089"/>
    <lineage>
        <taxon>Archaea</taxon>
        <taxon>Methanobacteriati</taxon>
        <taxon>Methanobacteriota</taxon>
        <taxon>Stenosarchaea group</taxon>
        <taxon>Halobacteria</taxon>
        <taxon>Halobacteriales</taxon>
        <taxon>Haloferacaceae</taxon>
        <taxon>Halorarum</taxon>
    </lineage>
</organism>
<accession>A0A7D5L9B7</accession>
<keyword evidence="3" id="KW-1185">Reference proteome</keyword>
<name>A0A7D5L9B7_9EURY</name>
<dbReference type="AlphaFoldDB" id="A0A7D5L9B7"/>
<dbReference type="EMBL" id="CP058579">
    <property type="protein sequence ID" value="QLG60749.1"/>
    <property type="molecule type" value="Genomic_DNA"/>
</dbReference>
<proteinExistence type="predicted"/>
<evidence type="ECO:0000313" key="2">
    <source>
        <dbReference type="EMBL" id="QLG60749.1"/>
    </source>
</evidence>
<feature type="region of interest" description="Disordered" evidence="1">
    <location>
        <begin position="82"/>
        <end position="126"/>
    </location>
</feature>
<dbReference type="GeneID" id="56036373"/>
<protein>
    <submittedName>
        <fullName evidence="2">Uncharacterized protein</fullName>
    </submittedName>
</protein>
<evidence type="ECO:0000313" key="3">
    <source>
        <dbReference type="Proteomes" id="UP000509626"/>
    </source>
</evidence>
<evidence type="ECO:0000256" key="1">
    <source>
        <dbReference type="SAM" id="MobiDB-lite"/>
    </source>
</evidence>
<feature type="compositionally biased region" description="Basic and acidic residues" evidence="1">
    <location>
        <begin position="82"/>
        <end position="91"/>
    </location>
</feature>
<dbReference type="Pfam" id="PF26244">
    <property type="entry name" value="DUF8057"/>
    <property type="match status" value="1"/>
</dbReference>
<feature type="compositionally biased region" description="Basic and acidic residues" evidence="1">
    <location>
        <begin position="103"/>
        <end position="121"/>
    </location>
</feature>